<reference evidence="1" key="2">
    <citation type="submission" date="2021-08" db="EMBL/GenBank/DDBJ databases">
        <authorList>
            <person name="Tani A."/>
            <person name="Ola A."/>
            <person name="Ogura Y."/>
            <person name="Katsura K."/>
            <person name="Hayashi T."/>
        </authorList>
    </citation>
    <scope>NUCLEOTIDE SEQUENCE</scope>
    <source>
        <strain evidence="1">KCTC 52305</strain>
    </source>
</reference>
<dbReference type="Proteomes" id="UP001055167">
    <property type="component" value="Unassembled WGS sequence"/>
</dbReference>
<reference evidence="1" key="1">
    <citation type="journal article" date="2021" name="Front. Microbiol.">
        <title>Comprehensive Comparative Genomics and Phenotyping of Methylobacterium Species.</title>
        <authorList>
            <person name="Alessa O."/>
            <person name="Ogura Y."/>
            <person name="Fujitani Y."/>
            <person name="Takami H."/>
            <person name="Hayashi T."/>
            <person name="Sahin N."/>
            <person name="Tani A."/>
        </authorList>
    </citation>
    <scope>NUCLEOTIDE SEQUENCE</scope>
    <source>
        <strain evidence="1">KCTC 52305</strain>
    </source>
</reference>
<organism evidence="1 2">
    <name type="scientific">Methylobacterium crusticola</name>
    <dbReference type="NCBI Taxonomy" id="1697972"/>
    <lineage>
        <taxon>Bacteria</taxon>
        <taxon>Pseudomonadati</taxon>
        <taxon>Pseudomonadota</taxon>
        <taxon>Alphaproteobacteria</taxon>
        <taxon>Hyphomicrobiales</taxon>
        <taxon>Methylobacteriaceae</taxon>
        <taxon>Methylobacterium</taxon>
    </lineage>
</organism>
<evidence type="ECO:0000313" key="2">
    <source>
        <dbReference type="Proteomes" id="UP001055167"/>
    </source>
</evidence>
<evidence type="ECO:0008006" key="3">
    <source>
        <dbReference type="Google" id="ProtNLM"/>
    </source>
</evidence>
<dbReference type="RefSeq" id="WP_128561108.1">
    <property type="nucleotide sequence ID" value="NZ_BPQH01000010.1"/>
</dbReference>
<dbReference type="EMBL" id="BPQH01000010">
    <property type="protein sequence ID" value="GJD50623.1"/>
    <property type="molecule type" value="Genomic_DNA"/>
</dbReference>
<name>A0ABQ4QZ81_9HYPH</name>
<proteinExistence type="predicted"/>
<accession>A0ABQ4QZ81</accession>
<evidence type="ECO:0000313" key="1">
    <source>
        <dbReference type="EMBL" id="GJD50623.1"/>
    </source>
</evidence>
<sequence>MAGPPPILLVGESHGVALAGALALREPEARSAAFLDVRPFRPLVGEADGAPCFAPGLAEALAARLGPATRVAACIGGNKHNAMSLIASPEPFDFRLSGEPETALDPRARPIPESSLRDSLEDRMAGEIQATTLLARQAARAGCPAILVLEAPPPLGDEAHVLARADSHFRSHGLGERGVAPRALRRKIWRLQGRILRDLCGRIGAHYLPVPPRVVGPDGLLHPDAYGRDATHGNAWFGEEVLRAIEARAGCRPGAPAALAAEGRP</sequence>
<gene>
    <name evidence="1" type="ORF">OPKNFCMD_3366</name>
</gene>
<protein>
    <recommendedName>
        <fullName evidence="3">SGNH/GDSL hydrolase family protein</fullName>
    </recommendedName>
</protein>
<comment type="caution">
    <text evidence="1">The sequence shown here is derived from an EMBL/GenBank/DDBJ whole genome shotgun (WGS) entry which is preliminary data.</text>
</comment>
<keyword evidence="2" id="KW-1185">Reference proteome</keyword>